<dbReference type="EMBL" id="MN740626">
    <property type="protein sequence ID" value="QHS79096.1"/>
    <property type="molecule type" value="Genomic_DNA"/>
</dbReference>
<name>A0A6C0AHH5_9ZZZZ</name>
<proteinExistence type="predicted"/>
<reference evidence="1" key="1">
    <citation type="journal article" date="2020" name="Nature">
        <title>Giant virus diversity and host interactions through global metagenomics.</title>
        <authorList>
            <person name="Schulz F."/>
            <person name="Roux S."/>
            <person name="Paez-Espino D."/>
            <person name="Jungbluth S."/>
            <person name="Walsh D.A."/>
            <person name="Denef V.J."/>
            <person name="McMahon K.D."/>
            <person name="Konstantinidis K.T."/>
            <person name="Eloe-Fadrosh E.A."/>
            <person name="Kyrpides N.C."/>
            <person name="Woyke T."/>
        </authorList>
    </citation>
    <scope>NUCLEOTIDE SEQUENCE</scope>
    <source>
        <strain evidence="1">GVMAG-S-1035118-87</strain>
    </source>
</reference>
<protein>
    <submittedName>
        <fullName evidence="1">Uncharacterized protein</fullName>
    </submittedName>
</protein>
<accession>A0A6C0AHH5</accession>
<organism evidence="1">
    <name type="scientific">viral metagenome</name>
    <dbReference type="NCBI Taxonomy" id="1070528"/>
    <lineage>
        <taxon>unclassified sequences</taxon>
        <taxon>metagenomes</taxon>
        <taxon>organismal metagenomes</taxon>
    </lineage>
</organism>
<evidence type="ECO:0000313" key="1">
    <source>
        <dbReference type="EMBL" id="QHS79096.1"/>
    </source>
</evidence>
<dbReference type="AlphaFoldDB" id="A0A6C0AHH5"/>
<sequence length="70" mass="7867">MSAKNKLVVTVEVITPENSTAKVFRDEYNAEEEARLAVNANKLLAPDEHKRVADAVSRWIDSVDLVFVPR</sequence>